<dbReference type="AlphaFoldDB" id="A0A0D2X1K9"/>
<dbReference type="GO" id="GO:0020037">
    <property type="term" value="F:heme binding"/>
    <property type="evidence" value="ECO:0007669"/>
    <property type="project" value="InterPro"/>
</dbReference>
<evidence type="ECO:0000256" key="3">
    <source>
        <dbReference type="ARBA" id="ARBA00022723"/>
    </source>
</evidence>
<evidence type="ECO:0000256" key="4">
    <source>
        <dbReference type="ARBA" id="ARBA00023004"/>
    </source>
</evidence>
<dbReference type="GO" id="GO:0005506">
    <property type="term" value="F:iron ion binding"/>
    <property type="evidence" value="ECO:0007669"/>
    <property type="project" value="InterPro"/>
</dbReference>
<protein>
    <recommendedName>
        <fullName evidence="9">Cytochrome P450</fullName>
    </recommendedName>
</protein>
<dbReference type="InterPro" id="IPR002403">
    <property type="entry name" value="Cyt_P450_E_grp-IV"/>
</dbReference>
<evidence type="ECO:0000256" key="2">
    <source>
        <dbReference type="ARBA" id="ARBA00022617"/>
    </source>
</evidence>
<feature type="compositionally biased region" description="Acidic residues" evidence="5">
    <location>
        <begin position="538"/>
        <end position="550"/>
    </location>
</feature>
<feature type="chain" id="PRO_5002254823" description="Cytochrome P450" evidence="6">
    <location>
        <begin position="17"/>
        <end position="675"/>
    </location>
</feature>
<organism evidence="7 8">
    <name type="scientific">Capsaspora owczarzaki (strain ATCC 30864)</name>
    <dbReference type="NCBI Taxonomy" id="595528"/>
    <lineage>
        <taxon>Eukaryota</taxon>
        <taxon>Filasterea</taxon>
        <taxon>Capsaspora</taxon>
    </lineage>
</organism>
<dbReference type="Gene3D" id="1.10.630.10">
    <property type="entry name" value="Cytochrome P450"/>
    <property type="match status" value="1"/>
</dbReference>
<dbReference type="eggNOG" id="KOG0684">
    <property type="taxonomic scope" value="Eukaryota"/>
</dbReference>
<feature type="signal peptide" evidence="6">
    <location>
        <begin position="1"/>
        <end position="16"/>
    </location>
</feature>
<name>A0A0D2X1K9_CAPO3</name>
<dbReference type="Pfam" id="PF00067">
    <property type="entry name" value="p450"/>
    <property type="match status" value="1"/>
</dbReference>
<dbReference type="SUPFAM" id="SSF48264">
    <property type="entry name" value="Cytochrome P450"/>
    <property type="match status" value="1"/>
</dbReference>
<dbReference type="OrthoDB" id="3945418at2759"/>
<dbReference type="InParanoid" id="A0A0D2X1K9"/>
<feature type="region of interest" description="Disordered" evidence="5">
    <location>
        <begin position="27"/>
        <end position="87"/>
    </location>
</feature>
<feature type="compositionally biased region" description="Low complexity" evidence="5">
    <location>
        <begin position="34"/>
        <end position="73"/>
    </location>
</feature>
<proteinExistence type="inferred from homology"/>
<dbReference type="GO" id="GO:0016705">
    <property type="term" value="F:oxidoreductase activity, acting on paired donors, with incorporation or reduction of molecular oxygen"/>
    <property type="evidence" value="ECO:0007669"/>
    <property type="project" value="InterPro"/>
</dbReference>
<dbReference type="PhylomeDB" id="A0A0D2X1K9"/>
<comment type="similarity">
    <text evidence="1">Belongs to the cytochrome P450 family.</text>
</comment>
<dbReference type="RefSeq" id="XP_004348949.2">
    <property type="nucleotide sequence ID" value="XM_004348899.2"/>
</dbReference>
<keyword evidence="8" id="KW-1185">Reference proteome</keyword>
<reference evidence="8" key="1">
    <citation type="submission" date="2011-02" db="EMBL/GenBank/DDBJ databases">
        <title>The Genome Sequence of Capsaspora owczarzaki ATCC 30864.</title>
        <authorList>
            <person name="Russ C."/>
            <person name="Cuomo C."/>
            <person name="Burger G."/>
            <person name="Gray M.W."/>
            <person name="Holland P.W.H."/>
            <person name="King N."/>
            <person name="Lang F.B.F."/>
            <person name="Roger A.J."/>
            <person name="Ruiz-Trillo I."/>
            <person name="Young S.K."/>
            <person name="Zeng Q."/>
            <person name="Gargeya S."/>
            <person name="Alvarado L."/>
            <person name="Berlin A."/>
            <person name="Chapman S.B."/>
            <person name="Chen Z."/>
            <person name="Freedman E."/>
            <person name="Gellesch M."/>
            <person name="Goldberg J."/>
            <person name="Griggs A."/>
            <person name="Gujja S."/>
            <person name="Heilman E."/>
            <person name="Heiman D."/>
            <person name="Howarth C."/>
            <person name="Mehta T."/>
            <person name="Neiman D."/>
            <person name="Pearson M."/>
            <person name="Roberts A."/>
            <person name="Saif S."/>
            <person name="Shea T."/>
            <person name="Shenoy N."/>
            <person name="Sisk P."/>
            <person name="Stolte C."/>
            <person name="Sykes S."/>
            <person name="White J."/>
            <person name="Yandava C."/>
            <person name="Haas B."/>
            <person name="Nusbaum C."/>
            <person name="Birren B."/>
        </authorList>
    </citation>
    <scope>NUCLEOTIDE SEQUENCE</scope>
    <source>
        <strain evidence="8">ATCC 30864</strain>
    </source>
</reference>
<keyword evidence="6" id="KW-0732">Signal</keyword>
<feature type="compositionally biased region" description="Polar residues" evidence="5">
    <location>
        <begin position="464"/>
        <end position="473"/>
    </location>
</feature>
<feature type="compositionally biased region" description="Basic residues" evidence="5">
    <location>
        <begin position="496"/>
        <end position="509"/>
    </location>
</feature>
<keyword evidence="4" id="KW-0408">Iron</keyword>
<dbReference type="STRING" id="595528.A0A0D2X1K9"/>
<dbReference type="PRINTS" id="PR00465">
    <property type="entry name" value="EP450IV"/>
</dbReference>
<evidence type="ECO:0000313" key="7">
    <source>
        <dbReference type="EMBL" id="KJE90989.1"/>
    </source>
</evidence>
<keyword evidence="3" id="KW-0479">Metal-binding</keyword>
<keyword evidence="2" id="KW-0349">Heme</keyword>
<sequence length="675" mass="73932">MLLLTELLVAVACVLACLLLYVRQRPPRRPPSPTDAAPKAKAAALLSPVAATQQQQQQRRPAASSSPSTSEQPNLEQKPAPPPPSAPPRVSGGYWYFGHAFALAFNPVAFWQACREEYGPVFSCTVMGKPYTFLSDDDGPRFFLNVPPSSLAPATLSDDPARSFFPAYFFAAATSEARDWMHTALAEYSRRPTFPAVVQECVEGLDEFWDKMGSHGELRLFDTMEEAAFRVATIAYGGRELQGEFFHEWKSYFVDTDLQSGFLTGKTQMFDPRLWWRRSMVFNGLERLLERIVERRLLEGGDLGGDYIALLIRQAQHESQSADSVASTVPQRVLARLFMTVSDAFMNAYIHAAWTLVHVLSTPALTYHVAAEIENAGKSTTGAPAATGLIHSLPLVDASIEEMLRLSTSGVTIRTLSQAVPYGAFLIPAGHTVATTAFFRHHNAEIYPSPAQFNPLRFLPSNFSLPSPKSPTSPGMRPSSPPLLHLHHPHVEHPAAHHHHHHHHHHPTHITRDGSVVLERPPLAPSTTGMQTSQLVDTSEEELSADEGSDAGEPSTAPTPRAQQGLGHPQRTVVADSSSTRDAASASSAPPPQRAVPDSAIAELPYTNIPFNGRYCACVGRMYMTTFTKVLLSVAITRFELSFAGEPPAIPNSCLTVVTKPSRDCLLRYQSREAL</sequence>
<dbReference type="GO" id="GO:0004497">
    <property type="term" value="F:monooxygenase activity"/>
    <property type="evidence" value="ECO:0007669"/>
    <property type="project" value="InterPro"/>
</dbReference>
<dbReference type="InterPro" id="IPR050529">
    <property type="entry name" value="CYP450_sterol_14alpha_dmase"/>
</dbReference>
<evidence type="ECO:0000256" key="5">
    <source>
        <dbReference type="SAM" id="MobiDB-lite"/>
    </source>
</evidence>
<dbReference type="PANTHER" id="PTHR24304:SF2">
    <property type="entry name" value="24-HYDROXYCHOLESTEROL 7-ALPHA-HYDROXYLASE"/>
    <property type="match status" value="1"/>
</dbReference>
<evidence type="ECO:0000313" key="8">
    <source>
        <dbReference type="Proteomes" id="UP000008743"/>
    </source>
</evidence>
<accession>A0A0D2X1K9</accession>
<dbReference type="InterPro" id="IPR001128">
    <property type="entry name" value="Cyt_P450"/>
</dbReference>
<gene>
    <name evidence="7" type="ORF">CAOG_002199</name>
</gene>
<evidence type="ECO:0000256" key="6">
    <source>
        <dbReference type="SAM" id="SignalP"/>
    </source>
</evidence>
<dbReference type="EMBL" id="KE346362">
    <property type="protein sequence ID" value="KJE90989.1"/>
    <property type="molecule type" value="Genomic_DNA"/>
</dbReference>
<evidence type="ECO:0008006" key="9">
    <source>
        <dbReference type="Google" id="ProtNLM"/>
    </source>
</evidence>
<feature type="region of interest" description="Disordered" evidence="5">
    <location>
        <begin position="464"/>
        <end position="598"/>
    </location>
</feature>
<feature type="compositionally biased region" description="Low complexity" evidence="5">
    <location>
        <begin position="574"/>
        <end position="588"/>
    </location>
</feature>
<feature type="compositionally biased region" description="Polar residues" evidence="5">
    <location>
        <begin position="525"/>
        <end position="537"/>
    </location>
</feature>
<dbReference type="PANTHER" id="PTHR24304">
    <property type="entry name" value="CYTOCHROME P450 FAMILY 7"/>
    <property type="match status" value="1"/>
</dbReference>
<evidence type="ECO:0000256" key="1">
    <source>
        <dbReference type="ARBA" id="ARBA00010617"/>
    </source>
</evidence>
<dbReference type="Proteomes" id="UP000008743">
    <property type="component" value="Unassembled WGS sequence"/>
</dbReference>
<dbReference type="InterPro" id="IPR036396">
    <property type="entry name" value="Cyt_P450_sf"/>
</dbReference>